<gene>
    <name evidence="13" type="ORF">A3C93_02875</name>
</gene>
<comment type="caution">
    <text evidence="13">The sequence shown here is derived from an EMBL/GenBank/DDBJ whole genome shotgun (WGS) entry which is preliminary data.</text>
</comment>
<dbReference type="GO" id="GO:0009252">
    <property type="term" value="P:peptidoglycan biosynthetic process"/>
    <property type="evidence" value="ECO:0007669"/>
    <property type="project" value="UniProtKB-KW"/>
</dbReference>
<dbReference type="GO" id="GO:0016881">
    <property type="term" value="F:acid-amino acid ligase activity"/>
    <property type="evidence" value="ECO:0007669"/>
    <property type="project" value="InterPro"/>
</dbReference>
<dbReference type="SUPFAM" id="SSF53244">
    <property type="entry name" value="MurD-like peptide ligases, peptide-binding domain"/>
    <property type="match status" value="1"/>
</dbReference>
<dbReference type="GO" id="GO:0005524">
    <property type="term" value="F:ATP binding"/>
    <property type="evidence" value="ECO:0007669"/>
    <property type="project" value="UniProtKB-KW"/>
</dbReference>
<dbReference type="AlphaFoldDB" id="A0A1G2DAG7"/>
<dbReference type="Gene3D" id="3.40.50.720">
    <property type="entry name" value="NAD(P)-binding Rossmann-like Domain"/>
    <property type="match status" value="1"/>
</dbReference>
<dbReference type="STRING" id="1798664.A3C93_02875"/>
<evidence type="ECO:0000259" key="12">
    <source>
        <dbReference type="Pfam" id="PF08245"/>
    </source>
</evidence>
<dbReference type="Gene3D" id="3.90.190.20">
    <property type="entry name" value="Mur ligase, C-terminal domain"/>
    <property type="match status" value="1"/>
</dbReference>
<evidence type="ECO:0000256" key="7">
    <source>
        <dbReference type="ARBA" id="ARBA00023306"/>
    </source>
</evidence>
<evidence type="ECO:0008006" key="15">
    <source>
        <dbReference type="Google" id="ProtNLM"/>
    </source>
</evidence>
<feature type="domain" description="Mur ligase central" evidence="12">
    <location>
        <begin position="113"/>
        <end position="299"/>
    </location>
</feature>
<keyword evidence="9" id="KW-0472">Membrane</keyword>
<keyword evidence="4" id="KW-0067">ATP-binding</keyword>
<dbReference type="EMBL" id="MHLO01000049">
    <property type="protein sequence ID" value="OGZ10615.1"/>
    <property type="molecule type" value="Genomic_DNA"/>
</dbReference>
<evidence type="ECO:0000256" key="4">
    <source>
        <dbReference type="ARBA" id="ARBA00022840"/>
    </source>
</evidence>
<evidence type="ECO:0000259" key="10">
    <source>
        <dbReference type="Pfam" id="PF01225"/>
    </source>
</evidence>
<dbReference type="SUPFAM" id="SSF51984">
    <property type="entry name" value="MurCD N-terminal domain"/>
    <property type="match status" value="1"/>
</dbReference>
<dbReference type="GO" id="GO:0051301">
    <property type="term" value="P:cell division"/>
    <property type="evidence" value="ECO:0007669"/>
    <property type="project" value="UniProtKB-KW"/>
</dbReference>
<keyword evidence="7" id="KW-0131">Cell cycle</keyword>
<feature type="domain" description="Mur ligase C-terminal" evidence="11">
    <location>
        <begin position="322"/>
        <end position="470"/>
    </location>
</feature>
<evidence type="ECO:0000256" key="9">
    <source>
        <dbReference type="SAM" id="Phobius"/>
    </source>
</evidence>
<evidence type="ECO:0000313" key="14">
    <source>
        <dbReference type="Proteomes" id="UP000178636"/>
    </source>
</evidence>
<evidence type="ECO:0000256" key="8">
    <source>
        <dbReference type="ARBA" id="ARBA00023316"/>
    </source>
</evidence>
<dbReference type="SUPFAM" id="SSF53623">
    <property type="entry name" value="MurD-like peptide ligases, catalytic domain"/>
    <property type="match status" value="1"/>
</dbReference>
<dbReference type="Gene3D" id="3.40.1190.10">
    <property type="entry name" value="Mur-like, catalytic domain"/>
    <property type="match status" value="1"/>
</dbReference>
<dbReference type="InterPro" id="IPR004101">
    <property type="entry name" value="Mur_ligase_C"/>
</dbReference>
<dbReference type="Proteomes" id="UP000178636">
    <property type="component" value="Unassembled WGS sequence"/>
</dbReference>
<dbReference type="Pfam" id="PF08245">
    <property type="entry name" value="Mur_ligase_M"/>
    <property type="match status" value="1"/>
</dbReference>
<evidence type="ECO:0000256" key="5">
    <source>
        <dbReference type="ARBA" id="ARBA00022960"/>
    </source>
</evidence>
<proteinExistence type="predicted"/>
<dbReference type="Pfam" id="PF01225">
    <property type="entry name" value="Mur_ligase"/>
    <property type="match status" value="1"/>
</dbReference>
<keyword evidence="2" id="KW-0132">Cell division</keyword>
<dbReference type="GO" id="GO:0008360">
    <property type="term" value="P:regulation of cell shape"/>
    <property type="evidence" value="ECO:0007669"/>
    <property type="project" value="UniProtKB-KW"/>
</dbReference>
<evidence type="ECO:0000256" key="2">
    <source>
        <dbReference type="ARBA" id="ARBA00022618"/>
    </source>
</evidence>
<evidence type="ECO:0000259" key="11">
    <source>
        <dbReference type="Pfam" id="PF02875"/>
    </source>
</evidence>
<evidence type="ECO:0000256" key="3">
    <source>
        <dbReference type="ARBA" id="ARBA00022741"/>
    </source>
</evidence>
<name>A0A1G2DAG7_9BACT</name>
<dbReference type="InterPro" id="IPR013221">
    <property type="entry name" value="Mur_ligase_cen"/>
</dbReference>
<feature type="transmembrane region" description="Helical" evidence="9">
    <location>
        <begin position="12"/>
        <end position="31"/>
    </location>
</feature>
<dbReference type="PANTHER" id="PTHR43445">
    <property type="entry name" value="UDP-N-ACETYLMURAMATE--L-ALANINE LIGASE-RELATED"/>
    <property type="match status" value="1"/>
</dbReference>
<dbReference type="InterPro" id="IPR036615">
    <property type="entry name" value="Mur_ligase_C_dom_sf"/>
</dbReference>
<dbReference type="Pfam" id="PF02875">
    <property type="entry name" value="Mur_ligase_C"/>
    <property type="match status" value="1"/>
</dbReference>
<keyword evidence="3" id="KW-0547">Nucleotide-binding</keyword>
<dbReference type="InterPro" id="IPR050061">
    <property type="entry name" value="MurCDEF_pg_biosynth"/>
</dbReference>
<keyword evidence="9" id="KW-1133">Transmembrane helix</keyword>
<organism evidence="13 14">
    <name type="scientific">Candidatus Lloydbacteria bacterium RIFCSPHIGHO2_02_FULL_54_17</name>
    <dbReference type="NCBI Taxonomy" id="1798664"/>
    <lineage>
        <taxon>Bacteria</taxon>
        <taxon>Candidatus Lloydiibacteriota</taxon>
    </lineage>
</organism>
<dbReference type="GO" id="GO:0071555">
    <property type="term" value="P:cell wall organization"/>
    <property type="evidence" value="ECO:0007669"/>
    <property type="project" value="UniProtKB-KW"/>
</dbReference>
<dbReference type="InterPro" id="IPR000713">
    <property type="entry name" value="Mur_ligase_N"/>
</dbReference>
<keyword evidence="6" id="KW-0573">Peptidoglycan synthesis</keyword>
<keyword evidence="5" id="KW-0133">Cell shape</keyword>
<evidence type="ECO:0000256" key="6">
    <source>
        <dbReference type="ARBA" id="ARBA00022984"/>
    </source>
</evidence>
<dbReference type="InterPro" id="IPR036565">
    <property type="entry name" value="Mur-like_cat_sf"/>
</dbReference>
<feature type="domain" description="Mur ligase N-terminal catalytic" evidence="10">
    <location>
        <begin position="14"/>
        <end position="107"/>
    </location>
</feature>
<reference evidence="13 14" key="1">
    <citation type="journal article" date="2016" name="Nat. Commun.">
        <title>Thousands of microbial genomes shed light on interconnected biogeochemical processes in an aquifer system.</title>
        <authorList>
            <person name="Anantharaman K."/>
            <person name="Brown C.T."/>
            <person name="Hug L.A."/>
            <person name="Sharon I."/>
            <person name="Castelle C.J."/>
            <person name="Probst A.J."/>
            <person name="Thomas B.C."/>
            <person name="Singh A."/>
            <person name="Wilkins M.J."/>
            <person name="Karaoz U."/>
            <person name="Brodie E.L."/>
            <person name="Williams K.H."/>
            <person name="Hubbard S.S."/>
            <person name="Banfield J.F."/>
        </authorList>
    </citation>
    <scope>NUCLEOTIDE SEQUENCE [LARGE SCALE GENOMIC DNA]</scope>
</reference>
<keyword evidence="1" id="KW-0436">Ligase</keyword>
<accession>A0A1G2DAG7</accession>
<keyword evidence="9" id="KW-0812">Transmembrane</keyword>
<sequence length="485" mass="52485">MIGFVDLTHIKKAYFIGVGGIGVSALVRLFASRGIEIVGSDIHLPPKESLPHGIYFEGADAEHVPHDTGVLIYSPAVPEMHVERARAREYGISELSYPEALAEVTRPYNTIAVSGTHGKSTTTALLGKLFEAGGLDPSVIVGAEIAGWDHNLRIGGGNPPKNSRAGIFVVEACEYRRNMMHLSPQTILLTNLELDHPDYYQDLADIKSAFHDYITKAGNEGLLVVNNDDANIRDIIRNFDGSLVRYGVGGGADLIARNIKQAASEQSFDLVWKGTPLGVFATPLPGLYNIYNILGAVAVYLAYGGKTEAIQGTLSDFHGASRRFEVLGTLGRATVIADYAHHPTALKAVVDATLFRYQGKRVLAIFRPHHRERTKKLFDQFVQVIAAIPHMLLVEIYDVAGREPRTIGSADFPMVRGGDALPISSKDLVMAVKAKNPAIDLTYVADLPEAEETARARAGGFDVILVIGAGDVDELAKRLVDQSQG</sequence>
<keyword evidence="8" id="KW-0961">Cell wall biogenesis/degradation</keyword>
<dbReference type="PANTHER" id="PTHR43445:SF3">
    <property type="entry name" value="UDP-N-ACETYLMURAMATE--L-ALANINE LIGASE"/>
    <property type="match status" value="1"/>
</dbReference>
<evidence type="ECO:0000256" key="1">
    <source>
        <dbReference type="ARBA" id="ARBA00022598"/>
    </source>
</evidence>
<protein>
    <recommendedName>
        <fullName evidence="15">UDP-N-acetylmuramate--L-alanine ligase</fullName>
    </recommendedName>
</protein>
<evidence type="ECO:0000313" key="13">
    <source>
        <dbReference type="EMBL" id="OGZ10615.1"/>
    </source>
</evidence>